<evidence type="ECO:0000256" key="9">
    <source>
        <dbReference type="SAM" id="MobiDB-lite"/>
    </source>
</evidence>
<dbReference type="GO" id="GO:0048188">
    <property type="term" value="C:Set1C/COMPASS complex"/>
    <property type="evidence" value="ECO:0007669"/>
    <property type="project" value="InterPro"/>
</dbReference>
<dbReference type="InterPro" id="IPR037856">
    <property type="entry name" value="Sdc1/DPY30"/>
</dbReference>
<dbReference type="InterPro" id="IPR007858">
    <property type="entry name" value="Dpy-30_motif"/>
</dbReference>
<dbReference type="Gene3D" id="1.20.890.10">
    <property type="entry name" value="cAMP-dependent protein kinase regulatory subunit, dimerization-anchoring domain"/>
    <property type="match status" value="1"/>
</dbReference>
<dbReference type="FunFam" id="1.20.890.10:FF:000003">
    <property type="entry name" value="protein dpy-30 homolog"/>
    <property type="match status" value="1"/>
</dbReference>
<keyword evidence="3" id="KW-0156">Chromatin regulator</keyword>
<dbReference type="Ensembl" id="ENSUMAT00000014088.1">
    <property type="protein sequence ID" value="ENSUMAP00000011850.1"/>
    <property type="gene ID" value="ENSUMAG00000008866.1"/>
</dbReference>
<protein>
    <recommendedName>
        <fullName evidence="7">Protein dpy-30 homolog</fullName>
    </recommendedName>
    <alternativeName>
        <fullName evidence="8">Dpy-30-like protein</fullName>
    </alternativeName>
</protein>
<accession>A0A452TU99</accession>
<evidence type="ECO:0000256" key="1">
    <source>
        <dbReference type="ARBA" id="ARBA00004123"/>
    </source>
</evidence>
<sequence>LEKEEQSWSQHLKGQMQVAENPHSENGLTDNIERIVDNEKINAERSSKQKVDLQSLLTCAYLDQTVMSVLLQGPAVLAKERPPNPIEFIASYLLKNKAQFEDRN</sequence>
<evidence type="ECO:0000256" key="3">
    <source>
        <dbReference type="ARBA" id="ARBA00022853"/>
    </source>
</evidence>
<reference evidence="10" key="1">
    <citation type="submission" date="2019-03" db="UniProtKB">
        <authorList>
            <consortium name="Ensembl"/>
        </authorList>
    </citation>
    <scope>IDENTIFICATION</scope>
</reference>
<dbReference type="GO" id="GO:0006325">
    <property type="term" value="P:chromatin organization"/>
    <property type="evidence" value="ECO:0007669"/>
    <property type="project" value="UniProtKB-KW"/>
</dbReference>
<dbReference type="GeneTree" id="ENSGT00390000008808"/>
<dbReference type="OMA" id="LTCAYLD"/>
<evidence type="ECO:0000256" key="4">
    <source>
        <dbReference type="ARBA" id="ARBA00023015"/>
    </source>
</evidence>
<comment type="subcellular location">
    <subcellularLocation>
        <location evidence="1">Nucleus</location>
    </subcellularLocation>
</comment>
<dbReference type="PANTHER" id="PTHR23356">
    <property type="entry name" value="DPY30-RELATED"/>
    <property type="match status" value="1"/>
</dbReference>
<proteinExistence type="inferred from homology"/>
<dbReference type="Pfam" id="PF05186">
    <property type="entry name" value="Dpy-30"/>
    <property type="match status" value="1"/>
</dbReference>
<organism evidence="10">
    <name type="scientific">Ursus maritimus</name>
    <name type="common">Polar bear</name>
    <name type="synonym">Thalarctos maritimus</name>
    <dbReference type="NCBI Taxonomy" id="29073"/>
    <lineage>
        <taxon>Eukaryota</taxon>
        <taxon>Metazoa</taxon>
        <taxon>Chordata</taxon>
        <taxon>Craniata</taxon>
        <taxon>Vertebrata</taxon>
        <taxon>Euteleostomi</taxon>
        <taxon>Mammalia</taxon>
        <taxon>Eutheria</taxon>
        <taxon>Laurasiatheria</taxon>
        <taxon>Carnivora</taxon>
        <taxon>Caniformia</taxon>
        <taxon>Ursidae</taxon>
        <taxon>Ursus</taxon>
    </lineage>
</organism>
<dbReference type="AlphaFoldDB" id="A0A452TU99"/>
<keyword evidence="6" id="KW-0539">Nucleus</keyword>
<evidence type="ECO:0000313" key="10">
    <source>
        <dbReference type="Ensembl" id="ENSUMAP00000011850"/>
    </source>
</evidence>
<keyword evidence="4" id="KW-0805">Transcription regulation</keyword>
<feature type="region of interest" description="Disordered" evidence="9">
    <location>
        <begin position="1"/>
        <end position="28"/>
    </location>
</feature>
<comment type="similarity">
    <text evidence="2">Belongs to the dpy-30 family.</text>
</comment>
<keyword evidence="5" id="KW-0804">Transcription</keyword>
<name>A0A452TU99_URSMA</name>
<evidence type="ECO:0000256" key="6">
    <source>
        <dbReference type="ARBA" id="ARBA00023242"/>
    </source>
</evidence>
<evidence type="ECO:0000256" key="7">
    <source>
        <dbReference type="ARBA" id="ARBA00044172"/>
    </source>
</evidence>
<evidence type="ECO:0000256" key="5">
    <source>
        <dbReference type="ARBA" id="ARBA00023163"/>
    </source>
</evidence>
<dbReference type="InterPro" id="IPR049629">
    <property type="entry name" value="DPY30_SDC1_DD"/>
</dbReference>
<evidence type="ECO:0000256" key="8">
    <source>
        <dbReference type="ARBA" id="ARBA00077481"/>
    </source>
</evidence>
<evidence type="ECO:0000256" key="2">
    <source>
        <dbReference type="ARBA" id="ARBA00010849"/>
    </source>
</evidence>
<dbReference type="CDD" id="cd22965">
    <property type="entry name" value="DD_DPY30_SDC1"/>
    <property type="match status" value="1"/>
</dbReference>
<dbReference type="PANTHER" id="PTHR23356:SF16">
    <property type="entry name" value="DPY30 DOMAIN CONTAINING 2"/>
    <property type="match status" value="1"/>
</dbReference>